<dbReference type="OrthoDB" id="7508347at2"/>
<dbReference type="EMBL" id="CP042345">
    <property type="protein sequence ID" value="QEA14744.1"/>
    <property type="molecule type" value="Genomic_DNA"/>
</dbReference>
<keyword evidence="3" id="KW-1185">Reference proteome</keyword>
<accession>A0A5B8S0S9</accession>
<feature type="chain" id="PRO_5022989310" evidence="1">
    <location>
        <begin position="21"/>
        <end position="173"/>
    </location>
</feature>
<dbReference type="KEGG" id="ngf:FRF71_00590"/>
<dbReference type="Proteomes" id="UP000321172">
    <property type="component" value="Chromosome"/>
</dbReference>
<dbReference type="AlphaFoldDB" id="A0A5B8S0S9"/>
<reference evidence="2 3" key="1">
    <citation type="journal article" date="2013" name="J. Microbiol. Biotechnol.">
        <title>Novosphingobium ginsenosidimutans sp. nov., with the ability to convert ginsenoside.</title>
        <authorList>
            <person name="Kim J.K."/>
            <person name="He D."/>
            <person name="Liu Q.M."/>
            <person name="Park H.Y."/>
            <person name="Jung M.S."/>
            <person name="Yoon M.H."/>
            <person name="Kim S.C."/>
            <person name="Im W.T."/>
        </authorList>
    </citation>
    <scope>NUCLEOTIDE SEQUENCE [LARGE SCALE GENOMIC DNA]</scope>
    <source>
        <strain evidence="2 3">FW-6</strain>
    </source>
</reference>
<name>A0A5B8S0S9_9SPHN</name>
<evidence type="ECO:0000256" key="1">
    <source>
        <dbReference type="SAM" id="SignalP"/>
    </source>
</evidence>
<evidence type="ECO:0000313" key="3">
    <source>
        <dbReference type="Proteomes" id="UP000321172"/>
    </source>
</evidence>
<sequence>MKFRLAALLGALLLASPLQAERLKFDHRLSPELKAVFDANDPGMIDFNDKNPRYVTDLIAIEGKSAKDWTEALLIVARTPDKKVRSVAEWVAELQAEGQRRCASTFRTVAADESSTTFERRSTGCQTGYPPVALYRVVAGKRSLFLLGFLHKGEPAEKTRQQWQAVLASAAIE</sequence>
<evidence type="ECO:0000313" key="2">
    <source>
        <dbReference type="EMBL" id="QEA14744.1"/>
    </source>
</evidence>
<protein>
    <submittedName>
        <fullName evidence="2">Uncharacterized protein</fullName>
    </submittedName>
</protein>
<organism evidence="2 3">
    <name type="scientific">Novosphingobium ginsenosidimutans</name>
    <dbReference type="NCBI Taxonomy" id="1176536"/>
    <lineage>
        <taxon>Bacteria</taxon>
        <taxon>Pseudomonadati</taxon>
        <taxon>Pseudomonadota</taxon>
        <taxon>Alphaproteobacteria</taxon>
        <taxon>Sphingomonadales</taxon>
        <taxon>Sphingomonadaceae</taxon>
        <taxon>Novosphingobium</taxon>
    </lineage>
</organism>
<keyword evidence="1" id="KW-0732">Signal</keyword>
<dbReference type="RefSeq" id="WP_147088725.1">
    <property type="nucleotide sequence ID" value="NZ_BAABJD010000002.1"/>
</dbReference>
<feature type="signal peptide" evidence="1">
    <location>
        <begin position="1"/>
        <end position="20"/>
    </location>
</feature>
<proteinExistence type="predicted"/>
<gene>
    <name evidence="2" type="ORF">FRF71_00590</name>
</gene>